<dbReference type="OrthoDB" id="9957469at2"/>
<dbReference type="RefSeq" id="WP_157355682.1">
    <property type="nucleotide sequence ID" value="NZ_CYZU01000048.1"/>
</dbReference>
<accession>A0A174JP18</accession>
<dbReference type="EMBL" id="CYZU01000048">
    <property type="protein sequence ID" value="CUO98789.1"/>
    <property type="molecule type" value="Genomic_DNA"/>
</dbReference>
<organism evidence="1 2">
    <name type="scientific">Faecalicatena contorta</name>
    <dbReference type="NCBI Taxonomy" id="39482"/>
    <lineage>
        <taxon>Bacteria</taxon>
        <taxon>Bacillati</taxon>
        <taxon>Bacillota</taxon>
        <taxon>Clostridia</taxon>
        <taxon>Lachnospirales</taxon>
        <taxon>Lachnospiraceae</taxon>
        <taxon>Faecalicatena</taxon>
    </lineage>
</organism>
<dbReference type="AlphaFoldDB" id="A0A174JP18"/>
<evidence type="ECO:0000313" key="2">
    <source>
        <dbReference type="Proteomes" id="UP000095544"/>
    </source>
</evidence>
<dbReference type="STRING" id="39482.ERS852491_03932"/>
<protein>
    <submittedName>
        <fullName evidence="1">Uncharacterized protein</fullName>
    </submittedName>
</protein>
<evidence type="ECO:0000313" key="1">
    <source>
        <dbReference type="EMBL" id="CUO98789.1"/>
    </source>
</evidence>
<proteinExistence type="predicted"/>
<reference evidence="1 2" key="1">
    <citation type="submission" date="2015-09" db="EMBL/GenBank/DDBJ databases">
        <authorList>
            <consortium name="Pathogen Informatics"/>
        </authorList>
    </citation>
    <scope>NUCLEOTIDE SEQUENCE [LARGE SCALE GENOMIC DNA]</scope>
    <source>
        <strain evidence="1 2">2789STDY5834876</strain>
    </source>
</reference>
<sequence length="53" mass="6082">MKIKNLMEYIQENLADGTLNEDDNLYVGDLGERFEVVSLFNDAHQLTISATEY</sequence>
<dbReference type="Proteomes" id="UP000095544">
    <property type="component" value="Unassembled WGS sequence"/>
</dbReference>
<name>A0A174JP18_9FIRM</name>
<gene>
    <name evidence="1" type="ORF">ERS852491_03932</name>
</gene>